<dbReference type="Proteomes" id="UP000759131">
    <property type="component" value="Unassembled WGS sequence"/>
</dbReference>
<dbReference type="OrthoDB" id="5559898at2759"/>
<accession>A0A7R9QF32</accession>
<dbReference type="EMBL" id="OC880635">
    <property type="protein sequence ID" value="CAD7641875.1"/>
    <property type="molecule type" value="Genomic_DNA"/>
</dbReference>
<reference evidence="1" key="1">
    <citation type="submission" date="2020-11" db="EMBL/GenBank/DDBJ databases">
        <authorList>
            <person name="Tran Van P."/>
        </authorList>
    </citation>
    <scope>NUCLEOTIDE SEQUENCE</scope>
</reference>
<keyword evidence="2" id="KW-1185">Reference proteome</keyword>
<organism evidence="1">
    <name type="scientific">Medioppia subpectinata</name>
    <dbReference type="NCBI Taxonomy" id="1979941"/>
    <lineage>
        <taxon>Eukaryota</taxon>
        <taxon>Metazoa</taxon>
        <taxon>Ecdysozoa</taxon>
        <taxon>Arthropoda</taxon>
        <taxon>Chelicerata</taxon>
        <taxon>Arachnida</taxon>
        <taxon>Acari</taxon>
        <taxon>Acariformes</taxon>
        <taxon>Sarcoptiformes</taxon>
        <taxon>Oribatida</taxon>
        <taxon>Brachypylina</taxon>
        <taxon>Oppioidea</taxon>
        <taxon>Oppiidae</taxon>
        <taxon>Medioppia</taxon>
    </lineage>
</organism>
<dbReference type="EMBL" id="CAJPIZ010026060">
    <property type="protein sequence ID" value="CAG2118928.1"/>
    <property type="molecule type" value="Genomic_DNA"/>
</dbReference>
<sequence length="72" mass="8112">MTEIFSPLMEMDTSNDSFEDLFGDDPDKCLQTVIYIKNLVVGSNRLKGAVIESAVVPRLIQLIQSYNHSNHL</sequence>
<dbReference type="InterPro" id="IPR011989">
    <property type="entry name" value="ARM-like"/>
</dbReference>
<name>A0A7R9QF32_9ACAR</name>
<dbReference type="Gene3D" id="1.25.10.10">
    <property type="entry name" value="Leucine-rich Repeat Variant"/>
    <property type="match status" value="1"/>
</dbReference>
<feature type="non-terminal residue" evidence="1">
    <location>
        <position position="72"/>
    </location>
</feature>
<proteinExistence type="predicted"/>
<evidence type="ECO:0000313" key="2">
    <source>
        <dbReference type="Proteomes" id="UP000759131"/>
    </source>
</evidence>
<evidence type="ECO:0000313" key="1">
    <source>
        <dbReference type="EMBL" id="CAD7641875.1"/>
    </source>
</evidence>
<dbReference type="AlphaFoldDB" id="A0A7R9QF32"/>
<gene>
    <name evidence="1" type="ORF">OSB1V03_LOCUS18878</name>
</gene>
<protein>
    <submittedName>
        <fullName evidence="1">Uncharacterized protein</fullName>
    </submittedName>
</protein>